<dbReference type="EMBL" id="DS113215">
    <property type="protein sequence ID" value="EAY18749.1"/>
    <property type="molecule type" value="Genomic_DNA"/>
</dbReference>
<dbReference type="VEuPathDB" id="TrichDB:TVAGG3_0014050"/>
<evidence type="ECO:0000313" key="2">
    <source>
        <dbReference type="Proteomes" id="UP000001542"/>
    </source>
</evidence>
<proteinExistence type="predicted"/>
<dbReference type="KEGG" id="tva:5464263"/>
<dbReference type="VEuPathDB" id="TrichDB:TVAG_267820"/>
<accession>A2DLD1</accession>
<reference evidence="1" key="2">
    <citation type="journal article" date="2007" name="Science">
        <title>Draft genome sequence of the sexually transmitted pathogen Trichomonas vaginalis.</title>
        <authorList>
            <person name="Carlton J.M."/>
            <person name="Hirt R.P."/>
            <person name="Silva J.C."/>
            <person name="Delcher A.L."/>
            <person name="Schatz M."/>
            <person name="Zhao Q."/>
            <person name="Wortman J.R."/>
            <person name="Bidwell S.L."/>
            <person name="Alsmark U.C.M."/>
            <person name="Besteiro S."/>
            <person name="Sicheritz-Ponten T."/>
            <person name="Noel C.J."/>
            <person name="Dacks J.B."/>
            <person name="Foster P.G."/>
            <person name="Simillion C."/>
            <person name="Van de Peer Y."/>
            <person name="Miranda-Saavedra D."/>
            <person name="Barton G.J."/>
            <person name="Westrop G.D."/>
            <person name="Mueller S."/>
            <person name="Dessi D."/>
            <person name="Fiori P.L."/>
            <person name="Ren Q."/>
            <person name="Paulsen I."/>
            <person name="Zhang H."/>
            <person name="Bastida-Corcuera F.D."/>
            <person name="Simoes-Barbosa A."/>
            <person name="Brown M.T."/>
            <person name="Hayes R.D."/>
            <person name="Mukherjee M."/>
            <person name="Okumura C.Y."/>
            <person name="Schneider R."/>
            <person name="Smith A.J."/>
            <person name="Vanacova S."/>
            <person name="Villalvazo M."/>
            <person name="Haas B.J."/>
            <person name="Pertea M."/>
            <person name="Feldblyum T.V."/>
            <person name="Utterback T.R."/>
            <person name="Shu C.L."/>
            <person name="Osoegawa K."/>
            <person name="de Jong P.J."/>
            <person name="Hrdy I."/>
            <person name="Horvathova L."/>
            <person name="Zubacova Z."/>
            <person name="Dolezal P."/>
            <person name="Malik S.B."/>
            <person name="Logsdon J.M. Jr."/>
            <person name="Henze K."/>
            <person name="Gupta A."/>
            <person name="Wang C.C."/>
            <person name="Dunne R.L."/>
            <person name="Upcroft J.A."/>
            <person name="Upcroft P."/>
            <person name="White O."/>
            <person name="Salzberg S.L."/>
            <person name="Tang P."/>
            <person name="Chiu C.-H."/>
            <person name="Lee Y.-S."/>
            <person name="Embley T.M."/>
            <person name="Coombs G.H."/>
            <person name="Mottram J.C."/>
            <person name="Tachezy J."/>
            <person name="Fraser-Liggett C.M."/>
            <person name="Johnson P.J."/>
        </authorList>
    </citation>
    <scope>NUCLEOTIDE SEQUENCE [LARGE SCALE GENOMIC DNA]</scope>
    <source>
        <strain evidence="1">G3</strain>
    </source>
</reference>
<dbReference type="Proteomes" id="UP000001542">
    <property type="component" value="Unassembled WGS sequence"/>
</dbReference>
<evidence type="ECO:0000313" key="1">
    <source>
        <dbReference type="EMBL" id="EAY18749.1"/>
    </source>
</evidence>
<reference evidence="1" key="1">
    <citation type="submission" date="2006-10" db="EMBL/GenBank/DDBJ databases">
        <authorList>
            <person name="Amadeo P."/>
            <person name="Zhao Q."/>
            <person name="Wortman J."/>
            <person name="Fraser-Liggett C."/>
            <person name="Carlton J."/>
        </authorList>
    </citation>
    <scope>NUCLEOTIDE SEQUENCE</scope>
    <source>
        <strain evidence="1">G3</strain>
    </source>
</reference>
<protein>
    <submittedName>
        <fullName evidence="1">Uncharacterized protein</fullName>
    </submittedName>
</protein>
<gene>
    <name evidence="1" type="ORF">TVAG_267820</name>
</gene>
<organism evidence="1 2">
    <name type="scientific">Trichomonas vaginalis (strain ATCC PRA-98 / G3)</name>
    <dbReference type="NCBI Taxonomy" id="412133"/>
    <lineage>
        <taxon>Eukaryota</taxon>
        <taxon>Metamonada</taxon>
        <taxon>Parabasalia</taxon>
        <taxon>Trichomonadida</taxon>
        <taxon>Trichomonadidae</taxon>
        <taxon>Trichomonas</taxon>
    </lineage>
</organism>
<dbReference type="RefSeq" id="XP_001579735.1">
    <property type="nucleotide sequence ID" value="XM_001579685.1"/>
</dbReference>
<dbReference type="AlphaFoldDB" id="A2DLD1"/>
<name>A2DLD1_TRIV3</name>
<keyword evidence="2" id="KW-1185">Reference proteome</keyword>
<dbReference type="InParanoid" id="A2DLD1"/>
<sequence>MIKFERSDLKIAKGSYFSFTNGTIDDFCLLSLENSVFLSTTIDHIIGLRDILPSLTENMYSNSQYEPDFLIYAESSFYHTSAPNPVIYDPNLRDLAFNFGEV</sequence>